<proteinExistence type="predicted"/>
<name>A0ABY7EVX1_MYAAR</name>
<feature type="compositionally biased region" description="Basic and acidic residues" evidence="2">
    <location>
        <begin position="492"/>
        <end position="518"/>
    </location>
</feature>
<gene>
    <name evidence="3" type="ORF">MAR_026754</name>
</gene>
<keyword evidence="1" id="KW-0175">Coiled coil</keyword>
<feature type="compositionally biased region" description="Basic residues" evidence="2">
    <location>
        <begin position="438"/>
        <end position="450"/>
    </location>
</feature>
<dbReference type="Proteomes" id="UP001164746">
    <property type="component" value="Chromosome 8"/>
</dbReference>
<feature type="region of interest" description="Disordered" evidence="2">
    <location>
        <begin position="436"/>
        <end position="585"/>
    </location>
</feature>
<reference evidence="3" key="1">
    <citation type="submission" date="2022-11" db="EMBL/GenBank/DDBJ databases">
        <title>Centuries of genome instability and evolution in soft-shell clam transmissible cancer (bioRxiv).</title>
        <authorList>
            <person name="Hart S.F.M."/>
            <person name="Yonemitsu M.A."/>
            <person name="Giersch R.M."/>
            <person name="Beal B.F."/>
            <person name="Arriagada G."/>
            <person name="Davis B.W."/>
            <person name="Ostrander E.A."/>
            <person name="Goff S.P."/>
            <person name="Metzger M.J."/>
        </authorList>
    </citation>
    <scope>NUCLEOTIDE SEQUENCE</scope>
    <source>
        <strain evidence="3">MELC-2E11</strain>
        <tissue evidence="3">Siphon/mantle</tissue>
    </source>
</reference>
<evidence type="ECO:0000256" key="2">
    <source>
        <dbReference type="SAM" id="MobiDB-lite"/>
    </source>
</evidence>
<feature type="compositionally biased region" description="Basic and acidic residues" evidence="2">
    <location>
        <begin position="468"/>
        <end position="481"/>
    </location>
</feature>
<protein>
    <submittedName>
        <fullName evidence="3">Uncharacterized protein</fullName>
    </submittedName>
</protein>
<feature type="coiled-coil region" evidence="1">
    <location>
        <begin position="137"/>
        <end position="164"/>
    </location>
</feature>
<sequence length="610" mass="71338">MSPQTDSQREDSEKEVTKLYGSYTLAVPRRNAEFTPTKRTAVAEENVTPKKKRMECLKELLRDSSTQIDTNITSALYNISKSQCNEATITLERTRRLVTIQQHRATALLDEMHLERSANVQKLDALSARELFLHRENVKQASEIKALKEENLKLKSENTSICKEHAVDSKRTKMPKLKKKPQNMIKKEDKFRKQVPPYTACQFTQESGTHPAHHSVLPGALVLHDYMFHGLNPDSVLRGEIDIVVMDFFSAILKNQFGQMHGLIPPSIIYQQELISEQPYEGQLVPEGSDAVQIHFLNSHYVISSKSDQTITIYDSLRNSGRVTLLTSQLGLRSIGTEEKREDSKVRRIKNERETAARRKKGKIQQYEEREMKVKHRLRGKKREDPAVRRKRNESETPAQRKKGKIQKYEEREMKVKHQLRGKTGKIQKYEEREMKVKHQLRGKKGRFRSTKKEMKRNESETPAQRKKREDLGVRITRNESETPAQRKKGKILKDTCKEEKREDSGVRRRKNERETPAKRKKWKIQQYEESEIKGITGSEEKREDLGVRRKGNESETPAQSKKGKIQKYEEREMKVKHQRVKKSIRKSANSFKSFQNWHTKWPNFYLHCL</sequence>
<evidence type="ECO:0000256" key="1">
    <source>
        <dbReference type="SAM" id="Coils"/>
    </source>
</evidence>
<feature type="compositionally biased region" description="Basic and acidic residues" evidence="2">
    <location>
        <begin position="346"/>
        <end position="357"/>
    </location>
</feature>
<accession>A0ABY7EVX1</accession>
<keyword evidence="4" id="KW-1185">Reference proteome</keyword>
<feature type="region of interest" description="Disordered" evidence="2">
    <location>
        <begin position="346"/>
        <end position="424"/>
    </location>
</feature>
<organism evidence="3 4">
    <name type="scientific">Mya arenaria</name>
    <name type="common">Soft-shell clam</name>
    <dbReference type="NCBI Taxonomy" id="6604"/>
    <lineage>
        <taxon>Eukaryota</taxon>
        <taxon>Metazoa</taxon>
        <taxon>Spiralia</taxon>
        <taxon>Lophotrochozoa</taxon>
        <taxon>Mollusca</taxon>
        <taxon>Bivalvia</taxon>
        <taxon>Autobranchia</taxon>
        <taxon>Heteroconchia</taxon>
        <taxon>Euheterodonta</taxon>
        <taxon>Imparidentia</taxon>
        <taxon>Neoheterodontei</taxon>
        <taxon>Myida</taxon>
        <taxon>Myoidea</taxon>
        <taxon>Myidae</taxon>
        <taxon>Mya</taxon>
    </lineage>
</organism>
<feature type="compositionally biased region" description="Basic and acidic residues" evidence="2">
    <location>
        <begin position="539"/>
        <end position="554"/>
    </location>
</feature>
<dbReference type="EMBL" id="CP111019">
    <property type="protein sequence ID" value="WAR12574.1"/>
    <property type="molecule type" value="Genomic_DNA"/>
</dbReference>
<feature type="compositionally biased region" description="Basic and acidic residues" evidence="2">
    <location>
        <begin position="407"/>
        <end position="416"/>
    </location>
</feature>
<feature type="compositionally biased region" description="Basic and acidic residues" evidence="2">
    <location>
        <begin position="567"/>
        <end position="576"/>
    </location>
</feature>
<evidence type="ECO:0000313" key="4">
    <source>
        <dbReference type="Proteomes" id="UP001164746"/>
    </source>
</evidence>
<evidence type="ECO:0000313" key="3">
    <source>
        <dbReference type="EMBL" id="WAR12574.1"/>
    </source>
</evidence>
<feature type="compositionally biased region" description="Basic and acidic residues" evidence="2">
    <location>
        <begin position="451"/>
        <end position="460"/>
    </location>
</feature>